<evidence type="ECO:0000313" key="10">
    <source>
        <dbReference type="Proteomes" id="UP001583186"/>
    </source>
</evidence>
<protein>
    <recommendedName>
        <fullName evidence="8">ABC transporter domain-containing protein</fullName>
    </recommendedName>
</protein>
<feature type="transmembrane region" description="Helical" evidence="7">
    <location>
        <begin position="697"/>
        <end position="719"/>
    </location>
</feature>
<evidence type="ECO:0000256" key="2">
    <source>
        <dbReference type="ARBA" id="ARBA00022741"/>
    </source>
</evidence>
<dbReference type="PANTHER" id="PTHR24223:SF345">
    <property type="entry name" value="ABC MULTIDRUG TRANSPORTER (EUROFUNG)"/>
    <property type="match status" value="1"/>
</dbReference>
<keyword evidence="1 7" id="KW-0812">Transmembrane</keyword>
<evidence type="ECO:0000256" key="3">
    <source>
        <dbReference type="ARBA" id="ARBA00022840"/>
    </source>
</evidence>
<keyword evidence="2" id="KW-0547">Nucleotide-binding</keyword>
<dbReference type="InterPro" id="IPR050173">
    <property type="entry name" value="ABC_transporter_C-like"/>
</dbReference>
<dbReference type="InterPro" id="IPR017871">
    <property type="entry name" value="ABC_transporter-like_CS"/>
</dbReference>
<keyword evidence="4 7" id="KW-1133">Transmembrane helix</keyword>
<evidence type="ECO:0000256" key="1">
    <source>
        <dbReference type="ARBA" id="ARBA00022692"/>
    </source>
</evidence>
<dbReference type="InterPro" id="IPR003593">
    <property type="entry name" value="AAA+_ATPase"/>
</dbReference>
<dbReference type="Pfam" id="PF00005">
    <property type="entry name" value="ABC_tran"/>
    <property type="match status" value="1"/>
</dbReference>
<dbReference type="SUPFAM" id="SSF52540">
    <property type="entry name" value="P-loop containing nucleoside triphosphate hydrolases"/>
    <property type="match status" value="1"/>
</dbReference>
<keyword evidence="3" id="KW-0067">ATP-binding</keyword>
<evidence type="ECO:0000256" key="4">
    <source>
        <dbReference type="ARBA" id="ARBA00022989"/>
    </source>
</evidence>
<dbReference type="Proteomes" id="UP001583186">
    <property type="component" value="Unassembled WGS sequence"/>
</dbReference>
<dbReference type="InterPro" id="IPR003439">
    <property type="entry name" value="ABC_transporter-like_ATP-bd"/>
</dbReference>
<keyword evidence="10" id="KW-1185">Reference proteome</keyword>
<feature type="transmembrane region" description="Helical" evidence="7">
    <location>
        <begin position="312"/>
        <end position="334"/>
    </location>
</feature>
<feature type="transmembrane region" description="Helical" evidence="7">
    <location>
        <begin position="282"/>
        <end position="300"/>
    </location>
</feature>
<accession>A0ABR3ZQK3</accession>
<comment type="caution">
    <text evidence="9">The sequence shown here is derived from an EMBL/GenBank/DDBJ whole genome shotgun (WGS) entry which is preliminary data.</text>
</comment>
<feature type="transmembrane region" description="Helical" evidence="7">
    <location>
        <begin position="148"/>
        <end position="168"/>
    </location>
</feature>
<gene>
    <name evidence="9" type="ORF">Sste5346_001133</name>
</gene>
<reference evidence="9 10" key="1">
    <citation type="journal article" date="2024" name="IMA Fungus">
        <title>IMA Genome - F19 : A genome assembly and annotation guide to empower mycologists, including annotated draft genome sequences of Ceratocystis pirilliformis, Diaporthe australafricana, Fusarium ophioides, Paecilomyces lecythidis, and Sporothrix stenoceras.</title>
        <authorList>
            <person name="Aylward J."/>
            <person name="Wilson A.M."/>
            <person name="Visagie C.M."/>
            <person name="Spraker J."/>
            <person name="Barnes I."/>
            <person name="Buitendag C."/>
            <person name="Ceriani C."/>
            <person name="Del Mar Angel L."/>
            <person name="du Plessis D."/>
            <person name="Fuchs T."/>
            <person name="Gasser K."/>
            <person name="Kramer D."/>
            <person name="Li W."/>
            <person name="Munsamy K."/>
            <person name="Piso A."/>
            <person name="Price J.L."/>
            <person name="Sonnekus B."/>
            <person name="Thomas C."/>
            <person name="van der Nest A."/>
            <person name="van Dijk A."/>
            <person name="van Heerden A."/>
            <person name="van Vuuren N."/>
            <person name="Yilmaz N."/>
            <person name="Duong T.A."/>
            <person name="van der Merwe N.A."/>
            <person name="Wingfield M.J."/>
            <person name="Wingfield B.D."/>
        </authorList>
    </citation>
    <scope>NUCLEOTIDE SEQUENCE [LARGE SCALE GENOMIC DNA]</scope>
    <source>
        <strain evidence="9 10">CMW 5346</strain>
    </source>
</reference>
<evidence type="ECO:0000256" key="6">
    <source>
        <dbReference type="SAM" id="MobiDB-lite"/>
    </source>
</evidence>
<dbReference type="SUPFAM" id="SSF90123">
    <property type="entry name" value="ABC transporter transmembrane region"/>
    <property type="match status" value="1"/>
</dbReference>
<sequence length="743" mass="82052">MYGVLAASVGVTILSFQEHRRNIRPSDTIVLYLVATLAIDLVSLAVPLRFGWPSIFYRATCFEAVVKLVFLVLESKSKKSVLRDELHDLPPEELAGVLSLTYFWWLHDLLSLGYHKILSPEDLPKIDTKLDSDPLRQRILASWDKRGSWIVVTAVFVYFGLMTSTAIYRHLLNRIEIMFRGALVGIIHQKALTGRSHAYDDGKALTLISTDAVELEGSAEVLHEMWAFCLEAVIGFSMLAMEIGWLWPLPTAVEDVILQLRDNELIAAKGVRWINVLYNSSANALGLFSPVITVALYAIISSANGKEFDTRTAFTTTAILSMITHPINMVMTILPRIAASMSSFERIQAYLLRPSVDDKRAFIDSEDSGQPPSAVVFTDVAIGDQQSGKSILESLNFSIDKGSVAIINGPVGVGKTLLAHTILGEVGFQKGTVSVSSLQMAFCSQTAWLPNRTVRECILGLDGDVLVDQMRYERVLEACSLNEDLEELHDGDETVVGTGGQNLSGGQRQRVAIARAVYSHHDIFVFDDSFSALDGKTQGAVINNLLGLDGLLRNNNTTVLWVANNKSYFHLADKIVLLEDGTVKYQGDFQHSNETTLQQIFTETAARREDSDGLTENDTTQAKTSSPSRKVSSNPPAATPDYQRKDGDLSLYKYYITSAGIGNVLLLVLMTATFASFSTMPALYLKWWTESKSDNTVLYALGYVSMMVVAWLATSLLKWTDIILVAGRSGEILHRRLLQAICK</sequence>
<feature type="transmembrane region" description="Helical" evidence="7">
    <location>
        <begin position="29"/>
        <end position="49"/>
    </location>
</feature>
<dbReference type="PROSITE" id="PS00211">
    <property type="entry name" value="ABC_TRANSPORTER_1"/>
    <property type="match status" value="1"/>
</dbReference>
<dbReference type="EMBL" id="JAWCUI010000004">
    <property type="protein sequence ID" value="KAL1902690.1"/>
    <property type="molecule type" value="Genomic_DNA"/>
</dbReference>
<dbReference type="Gene3D" id="3.40.50.300">
    <property type="entry name" value="P-loop containing nucleotide triphosphate hydrolases"/>
    <property type="match status" value="1"/>
</dbReference>
<organism evidence="9 10">
    <name type="scientific">Sporothrix stenoceras</name>
    <dbReference type="NCBI Taxonomy" id="5173"/>
    <lineage>
        <taxon>Eukaryota</taxon>
        <taxon>Fungi</taxon>
        <taxon>Dikarya</taxon>
        <taxon>Ascomycota</taxon>
        <taxon>Pezizomycotina</taxon>
        <taxon>Sordariomycetes</taxon>
        <taxon>Sordariomycetidae</taxon>
        <taxon>Ophiostomatales</taxon>
        <taxon>Ophiostomataceae</taxon>
        <taxon>Sporothrix</taxon>
    </lineage>
</organism>
<evidence type="ECO:0000256" key="7">
    <source>
        <dbReference type="SAM" id="Phobius"/>
    </source>
</evidence>
<evidence type="ECO:0000313" key="9">
    <source>
        <dbReference type="EMBL" id="KAL1902690.1"/>
    </source>
</evidence>
<dbReference type="InterPro" id="IPR036640">
    <property type="entry name" value="ABC1_TM_sf"/>
</dbReference>
<dbReference type="InterPro" id="IPR027417">
    <property type="entry name" value="P-loop_NTPase"/>
</dbReference>
<keyword evidence="5 7" id="KW-0472">Membrane</keyword>
<feature type="region of interest" description="Disordered" evidence="6">
    <location>
        <begin position="606"/>
        <end position="642"/>
    </location>
</feature>
<evidence type="ECO:0000256" key="5">
    <source>
        <dbReference type="ARBA" id="ARBA00023136"/>
    </source>
</evidence>
<dbReference type="PROSITE" id="PS50893">
    <property type="entry name" value="ABC_TRANSPORTER_2"/>
    <property type="match status" value="1"/>
</dbReference>
<feature type="transmembrane region" description="Helical" evidence="7">
    <location>
        <begin position="654"/>
        <end position="677"/>
    </location>
</feature>
<proteinExistence type="predicted"/>
<evidence type="ECO:0000259" key="8">
    <source>
        <dbReference type="PROSITE" id="PS50893"/>
    </source>
</evidence>
<feature type="compositionally biased region" description="Polar residues" evidence="6">
    <location>
        <begin position="614"/>
        <end position="636"/>
    </location>
</feature>
<dbReference type="PANTHER" id="PTHR24223">
    <property type="entry name" value="ATP-BINDING CASSETTE SUB-FAMILY C"/>
    <property type="match status" value="1"/>
</dbReference>
<dbReference type="Gene3D" id="1.20.1560.10">
    <property type="entry name" value="ABC transporter type 1, transmembrane domain"/>
    <property type="match status" value="1"/>
</dbReference>
<feature type="domain" description="ABC transporter" evidence="8">
    <location>
        <begin position="375"/>
        <end position="605"/>
    </location>
</feature>
<dbReference type="SMART" id="SM00382">
    <property type="entry name" value="AAA"/>
    <property type="match status" value="1"/>
</dbReference>
<name>A0ABR3ZQK3_9PEZI</name>